<evidence type="ECO:0000256" key="5">
    <source>
        <dbReference type="ARBA" id="ARBA00022777"/>
    </source>
</evidence>
<dbReference type="PANTHER" id="PTHR43047">
    <property type="entry name" value="TWO-COMPONENT HISTIDINE PROTEIN KINASE"/>
    <property type="match status" value="1"/>
</dbReference>
<keyword evidence="7" id="KW-1133">Transmembrane helix</keyword>
<dbReference type="SUPFAM" id="SSF55874">
    <property type="entry name" value="ATPase domain of HSP90 chaperone/DNA topoisomerase II/histidine kinase"/>
    <property type="match status" value="1"/>
</dbReference>
<keyword evidence="7" id="KW-0472">Membrane</keyword>
<feature type="transmembrane region" description="Helical" evidence="7">
    <location>
        <begin position="130"/>
        <end position="147"/>
    </location>
</feature>
<evidence type="ECO:0000259" key="9">
    <source>
        <dbReference type="PROSITE" id="PS50110"/>
    </source>
</evidence>
<dbReference type="InterPro" id="IPR005467">
    <property type="entry name" value="His_kinase_dom"/>
</dbReference>
<evidence type="ECO:0000256" key="6">
    <source>
        <dbReference type="PROSITE-ProRule" id="PRU00169"/>
    </source>
</evidence>
<dbReference type="Pfam" id="PF02518">
    <property type="entry name" value="HATPase_c"/>
    <property type="match status" value="1"/>
</dbReference>
<dbReference type="SMART" id="SM00448">
    <property type="entry name" value="REC"/>
    <property type="match status" value="2"/>
</dbReference>
<dbReference type="PROSITE" id="PS50110">
    <property type="entry name" value="RESPONSE_REGULATORY"/>
    <property type="match status" value="2"/>
</dbReference>
<dbReference type="CDD" id="cd17574">
    <property type="entry name" value="REC_OmpR"/>
    <property type="match status" value="1"/>
</dbReference>
<keyword evidence="5" id="KW-0418">Kinase</keyword>
<name>A0ABX2ELM3_9BURK</name>
<feature type="transmembrane region" description="Helical" evidence="7">
    <location>
        <begin position="65"/>
        <end position="82"/>
    </location>
</feature>
<dbReference type="CDD" id="cd00082">
    <property type="entry name" value="HisKA"/>
    <property type="match status" value="1"/>
</dbReference>
<comment type="caution">
    <text evidence="10">The sequence shown here is derived from an EMBL/GenBank/DDBJ whole genome shotgun (WGS) entry which is preliminary data.</text>
</comment>
<evidence type="ECO:0000313" key="11">
    <source>
        <dbReference type="Proteomes" id="UP000737171"/>
    </source>
</evidence>
<feature type="transmembrane region" description="Helical" evidence="7">
    <location>
        <begin position="154"/>
        <end position="172"/>
    </location>
</feature>
<dbReference type="Proteomes" id="UP000737171">
    <property type="component" value="Unassembled WGS sequence"/>
</dbReference>
<organism evidence="10 11">
    <name type="scientific">Pseudaquabacterium terrae</name>
    <dbReference type="NCBI Taxonomy" id="2732868"/>
    <lineage>
        <taxon>Bacteria</taxon>
        <taxon>Pseudomonadati</taxon>
        <taxon>Pseudomonadota</taxon>
        <taxon>Betaproteobacteria</taxon>
        <taxon>Burkholderiales</taxon>
        <taxon>Sphaerotilaceae</taxon>
        <taxon>Pseudaquabacterium</taxon>
    </lineage>
</organism>
<accession>A0ABX2ELM3</accession>
<dbReference type="CDD" id="cd16922">
    <property type="entry name" value="HATPase_EvgS-ArcB-TorS-like"/>
    <property type="match status" value="1"/>
</dbReference>
<feature type="transmembrane region" description="Helical" evidence="7">
    <location>
        <begin position="39"/>
        <end position="59"/>
    </location>
</feature>
<dbReference type="InterPro" id="IPR011006">
    <property type="entry name" value="CheY-like_superfamily"/>
</dbReference>
<gene>
    <name evidence="10" type="ORF">HLB44_21045</name>
</gene>
<feature type="modified residue" description="4-aspartylphosphate" evidence="6">
    <location>
        <position position="550"/>
    </location>
</feature>
<feature type="domain" description="Response regulatory" evidence="9">
    <location>
        <begin position="501"/>
        <end position="614"/>
    </location>
</feature>
<keyword evidence="7" id="KW-0812">Transmembrane</keyword>
<dbReference type="SMART" id="SM00388">
    <property type="entry name" value="HisKA"/>
    <property type="match status" value="1"/>
</dbReference>
<evidence type="ECO:0000256" key="7">
    <source>
        <dbReference type="SAM" id="Phobius"/>
    </source>
</evidence>
<sequence>MWSFSSAPPRSAVLEPGSSARDAEVFTECIELLDRNARLGVATGIAGLVVVGFALFPMLWPPPSYWLHASVIASVLALQLLLPPLRPVVARLDPASRRRYARTVLAMGLTTSVAWGSLSLTYMGPEAERVAVLLCVVMALMVSFSMGSASYPPVTYVLNVPIALMFIVSALLQPTPLAWLAALAAAIVLAMMLAFAHKTRDMLVHALLMRFENRDLNEALTEQRVRERTQVLEQASRHKSEFLASMSHELRTPLNAIIGYSEMLQDDAAGLNAAALVPDLRKINAAGKQLLEMINSVLDLSKIEAGKMELYAEWFSLRTLAAEVHAVVQPLAARNHNGFDIRLDAAVDRLHGDKAKIRQVVLNLLANAHKFTEAGGVRLELALEPPTATGAVLRIVVVDTGIGMTAEQIGRLFQPFSQADPRTAQRYGGTGLGLALCRRICRMMGGDVAVYSEPGRGSRFTARVEVGIAAPVLDAGVPSQDTTTSALAATAAPDASPSAGTVLIVDDDPGVRELLQRVLQREGFAVLTAADGDQALQMADAFRPDLITLDIKMPHTDGWEVLGRLAANPRLAGIPVIIISMLDDRKTGYALGAADYLTKPVDRQRLLAALARHHHGKPVLVVDDDAAMRTMLRRILEAEGHAVVEAENGRVALQLLHTVRPGAILLDLLMPEVDGFEFVAQLRQHDPAHTIPVLIITAKDMTAADRQRLNGSVVRVLEKRGIGHDGLLADVRALVATLLARPAGE</sequence>
<dbReference type="PRINTS" id="PR00344">
    <property type="entry name" value="BCTRLSENSOR"/>
</dbReference>
<evidence type="ECO:0000256" key="3">
    <source>
        <dbReference type="ARBA" id="ARBA00022553"/>
    </source>
</evidence>
<dbReference type="EMBL" id="JABRWJ010000006">
    <property type="protein sequence ID" value="NRF69493.1"/>
    <property type="molecule type" value="Genomic_DNA"/>
</dbReference>
<dbReference type="SUPFAM" id="SSF52172">
    <property type="entry name" value="CheY-like"/>
    <property type="match status" value="2"/>
</dbReference>
<evidence type="ECO:0000256" key="4">
    <source>
        <dbReference type="ARBA" id="ARBA00022679"/>
    </source>
</evidence>
<dbReference type="InterPro" id="IPR001789">
    <property type="entry name" value="Sig_transdc_resp-reg_receiver"/>
</dbReference>
<evidence type="ECO:0000256" key="2">
    <source>
        <dbReference type="ARBA" id="ARBA00012438"/>
    </source>
</evidence>
<proteinExistence type="predicted"/>
<keyword evidence="11" id="KW-1185">Reference proteome</keyword>
<feature type="modified residue" description="4-aspartylphosphate" evidence="6">
    <location>
        <position position="667"/>
    </location>
</feature>
<keyword evidence="3 6" id="KW-0597">Phosphoprotein</keyword>
<feature type="domain" description="Histidine kinase" evidence="8">
    <location>
        <begin position="245"/>
        <end position="468"/>
    </location>
</feature>
<feature type="transmembrane region" description="Helical" evidence="7">
    <location>
        <begin position="178"/>
        <end position="196"/>
    </location>
</feature>
<dbReference type="Pfam" id="PF00072">
    <property type="entry name" value="Response_reg"/>
    <property type="match status" value="2"/>
</dbReference>
<dbReference type="EC" id="2.7.13.3" evidence="2"/>
<comment type="catalytic activity">
    <reaction evidence="1">
        <text>ATP + protein L-histidine = ADP + protein N-phospho-L-histidine.</text>
        <dbReference type="EC" id="2.7.13.3"/>
    </reaction>
</comment>
<evidence type="ECO:0000256" key="1">
    <source>
        <dbReference type="ARBA" id="ARBA00000085"/>
    </source>
</evidence>
<dbReference type="SMART" id="SM00387">
    <property type="entry name" value="HATPase_c"/>
    <property type="match status" value="1"/>
</dbReference>
<evidence type="ECO:0000259" key="8">
    <source>
        <dbReference type="PROSITE" id="PS50109"/>
    </source>
</evidence>
<dbReference type="PANTHER" id="PTHR43047:SF72">
    <property type="entry name" value="OSMOSENSING HISTIDINE PROTEIN KINASE SLN1"/>
    <property type="match status" value="1"/>
</dbReference>
<reference evidence="10 11" key="1">
    <citation type="submission" date="2020-05" db="EMBL/GenBank/DDBJ databases">
        <title>Aquincola sp. isolate from soil.</title>
        <authorList>
            <person name="Han J."/>
            <person name="Kim D.-U."/>
        </authorList>
    </citation>
    <scope>NUCLEOTIDE SEQUENCE [LARGE SCALE GENOMIC DNA]</scope>
    <source>
        <strain evidence="10 11">S2</strain>
    </source>
</reference>
<protein>
    <recommendedName>
        <fullName evidence="2">histidine kinase</fullName>
        <ecNumber evidence="2">2.7.13.3</ecNumber>
    </recommendedName>
</protein>
<dbReference type="Gene3D" id="1.10.287.130">
    <property type="match status" value="1"/>
</dbReference>
<dbReference type="PROSITE" id="PS50109">
    <property type="entry name" value="HIS_KIN"/>
    <property type="match status" value="1"/>
</dbReference>
<dbReference type="Gene3D" id="3.30.565.10">
    <property type="entry name" value="Histidine kinase-like ATPase, C-terminal domain"/>
    <property type="match status" value="1"/>
</dbReference>
<dbReference type="Pfam" id="PF00512">
    <property type="entry name" value="HisKA"/>
    <property type="match status" value="1"/>
</dbReference>
<dbReference type="Gene3D" id="3.40.50.2300">
    <property type="match status" value="2"/>
</dbReference>
<dbReference type="InterPro" id="IPR036890">
    <property type="entry name" value="HATPase_C_sf"/>
</dbReference>
<keyword evidence="4" id="KW-0808">Transferase</keyword>
<dbReference type="InterPro" id="IPR003661">
    <property type="entry name" value="HisK_dim/P_dom"/>
</dbReference>
<dbReference type="InterPro" id="IPR036097">
    <property type="entry name" value="HisK_dim/P_sf"/>
</dbReference>
<feature type="domain" description="Response regulatory" evidence="9">
    <location>
        <begin position="618"/>
        <end position="734"/>
    </location>
</feature>
<evidence type="ECO:0000313" key="10">
    <source>
        <dbReference type="EMBL" id="NRF69493.1"/>
    </source>
</evidence>
<dbReference type="SUPFAM" id="SSF47384">
    <property type="entry name" value="Homodimeric domain of signal transducing histidine kinase"/>
    <property type="match status" value="1"/>
</dbReference>
<dbReference type="InterPro" id="IPR003594">
    <property type="entry name" value="HATPase_dom"/>
</dbReference>
<dbReference type="RefSeq" id="WP_173126470.1">
    <property type="nucleotide sequence ID" value="NZ_JABRWJ010000006.1"/>
</dbReference>
<dbReference type="InterPro" id="IPR004358">
    <property type="entry name" value="Sig_transdc_His_kin-like_C"/>
</dbReference>